<keyword evidence="1" id="KW-0812">Transmembrane</keyword>
<evidence type="ECO:0000313" key="3">
    <source>
        <dbReference type="Proteomes" id="UP001597546"/>
    </source>
</evidence>
<proteinExistence type="predicted"/>
<dbReference type="EMBL" id="JBHULV010000028">
    <property type="protein sequence ID" value="MFD2731928.1"/>
    <property type="molecule type" value="Genomic_DNA"/>
</dbReference>
<feature type="transmembrane region" description="Helical" evidence="1">
    <location>
        <begin position="37"/>
        <end position="57"/>
    </location>
</feature>
<reference evidence="3" key="1">
    <citation type="journal article" date="2019" name="Int. J. Syst. Evol. Microbiol.">
        <title>The Global Catalogue of Microorganisms (GCM) 10K type strain sequencing project: providing services to taxonomists for standard genome sequencing and annotation.</title>
        <authorList>
            <consortium name="The Broad Institute Genomics Platform"/>
            <consortium name="The Broad Institute Genome Sequencing Center for Infectious Disease"/>
            <person name="Wu L."/>
            <person name="Ma J."/>
        </authorList>
    </citation>
    <scope>NUCLEOTIDE SEQUENCE [LARGE SCALE GENOMIC DNA]</scope>
    <source>
        <strain evidence="3">KCTC 42456</strain>
    </source>
</reference>
<keyword evidence="3" id="KW-1185">Reference proteome</keyword>
<organism evidence="2 3">
    <name type="scientific">Pedobacter alpinus</name>
    <dbReference type="NCBI Taxonomy" id="1590643"/>
    <lineage>
        <taxon>Bacteria</taxon>
        <taxon>Pseudomonadati</taxon>
        <taxon>Bacteroidota</taxon>
        <taxon>Sphingobacteriia</taxon>
        <taxon>Sphingobacteriales</taxon>
        <taxon>Sphingobacteriaceae</taxon>
        <taxon>Pedobacter</taxon>
    </lineage>
</organism>
<evidence type="ECO:0008006" key="4">
    <source>
        <dbReference type="Google" id="ProtNLM"/>
    </source>
</evidence>
<evidence type="ECO:0000313" key="2">
    <source>
        <dbReference type="EMBL" id="MFD2731928.1"/>
    </source>
</evidence>
<protein>
    <recommendedName>
        <fullName evidence="4">DUF5362 domain-containing protein</fullName>
    </recommendedName>
</protein>
<sequence>MQEDQNIPTPVEEQSKPLKFDDHIKNIIAEIAKWGKFVGIVGFVLSGLILIIGLAFMFMGETLSTKLAALGQPANSATAVVGFAYAVVAIIYYFPSRYLYDFAVYAKQAVEFNDQESINYSFERLKTLFRFIGIIAIMFIGFYAMILIISVFGALFSAVL</sequence>
<feature type="transmembrane region" description="Helical" evidence="1">
    <location>
        <begin position="131"/>
        <end position="156"/>
    </location>
</feature>
<gene>
    <name evidence="2" type="ORF">ACFSSE_09440</name>
</gene>
<keyword evidence="1" id="KW-1133">Transmembrane helix</keyword>
<accession>A0ABW5TTT0</accession>
<keyword evidence="1" id="KW-0472">Membrane</keyword>
<feature type="transmembrane region" description="Helical" evidence="1">
    <location>
        <begin position="77"/>
        <end position="94"/>
    </location>
</feature>
<comment type="caution">
    <text evidence="2">The sequence shown here is derived from an EMBL/GenBank/DDBJ whole genome shotgun (WGS) entry which is preliminary data.</text>
</comment>
<evidence type="ECO:0000256" key="1">
    <source>
        <dbReference type="SAM" id="Phobius"/>
    </source>
</evidence>
<dbReference type="RefSeq" id="WP_379043655.1">
    <property type="nucleotide sequence ID" value="NZ_JBHSKW010000032.1"/>
</dbReference>
<name>A0ABW5TTT0_9SPHI</name>
<dbReference type="Proteomes" id="UP001597546">
    <property type="component" value="Unassembled WGS sequence"/>
</dbReference>